<evidence type="ECO:0000256" key="9">
    <source>
        <dbReference type="ARBA" id="ARBA00023136"/>
    </source>
</evidence>
<dbReference type="InterPro" id="IPR035952">
    <property type="entry name" value="Rhomboid-like_sf"/>
</dbReference>
<evidence type="ECO:0000256" key="4">
    <source>
        <dbReference type="ARBA" id="ARBA00022670"/>
    </source>
</evidence>
<evidence type="ECO:0000256" key="2">
    <source>
        <dbReference type="ARBA" id="ARBA00004141"/>
    </source>
</evidence>
<feature type="transmembrane region" description="Helical" evidence="10">
    <location>
        <begin position="153"/>
        <end position="173"/>
    </location>
</feature>
<evidence type="ECO:0000313" key="14">
    <source>
        <dbReference type="Proteomes" id="UP000799437"/>
    </source>
</evidence>
<dbReference type="OrthoDB" id="2146116at2759"/>
<feature type="compositionally biased region" description="Polar residues" evidence="11">
    <location>
        <begin position="63"/>
        <end position="72"/>
    </location>
</feature>
<feature type="compositionally biased region" description="Basic and acidic residues" evidence="11">
    <location>
        <begin position="47"/>
        <end position="61"/>
    </location>
</feature>
<feature type="transmembrane region" description="Helical" evidence="10">
    <location>
        <begin position="269"/>
        <end position="287"/>
    </location>
</feature>
<keyword evidence="5 10" id="KW-0812">Transmembrane</keyword>
<dbReference type="Gene3D" id="1.20.1540.10">
    <property type="entry name" value="Rhomboid-like"/>
    <property type="match status" value="1"/>
</dbReference>
<evidence type="ECO:0000256" key="6">
    <source>
        <dbReference type="ARBA" id="ARBA00022801"/>
    </source>
</evidence>
<keyword evidence="4 10" id="KW-0645">Protease</keyword>
<evidence type="ECO:0000256" key="10">
    <source>
        <dbReference type="RuleBase" id="RU362115"/>
    </source>
</evidence>
<reference evidence="13" key="1">
    <citation type="journal article" date="2020" name="Stud. Mycol.">
        <title>101 Dothideomycetes genomes: a test case for predicting lifestyles and emergence of pathogens.</title>
        <authorList>
            <person name="Haridas S."/>
            <person name="Albert R."/>
            <person name="Binder M."/>
            <person name="Bloem J."/>
            <person name="Labutti K."/>
            <person name="Salamov A."/>
            <person name="Andreopoulos B."/>
            <person name="Baker S."/>
            <person name="Barry K."/>
            <person name="Bills G."/>
            <person name="Bluhm B."/>
            <person name="Cannon C."/>
            <person name="Castanera R."/>
            <person name="Culley D."/>
            <person name="Daum C."/>
            <person name="Ezra D."/>
            <person name="Gonzalez J."/>
            <person name="Henrissat B."/>
            <person name="Kuo A."/>
            <person name="Liang C."/>
            <person name="Lipzen A."/>
            <person name="Lutzoni F."/>
            <person name="Magnuson J."/>
            <person name="Mondo S."/>
            <person name="Nolan M."/>
            <person name="Ohm R."/>
            <person name="Pangilinan J."/>
            <person name="Park H.-J."/>
            <person name="Ramirez L."/>
            <person name="Alfaro M."/>
            <person name="Sun H."/>
            <person name="Tritt A."/>
            <person name="Yoshinaga Y."/>
            <person name="Zwiers L.-H."/>
            <person name="Turgeon B."/>
            <person name="Goodwin S."/>
            <person name="Spatafora J."/>
            <person name="Crous P."/>
            <person name="Grigoriev I."/>
        </authorList>
    </citation>
    <scope>NUCLEOTIDE SEQUENCE</scope>
    <source>
        <strain evidence="13">CBS 121739</strain>
    </source>
</reference>
<dbReference type="SUPFAM" id="SSF144091">
    <property type="entry name" value="Rhomboid-like"/>
    <property type="match status" value="1"/>
</dbReference>
<keyword evidence="7 10" id="KW-0720">Serine protease</keyword>
<evidence type="ECO:0000256" key="8">
    <source>
        <dbReference type="ARBA" id="ARBA00022989"/>
    </source>
</evidence>
<evidence type="ECO:0000313" key="13">
    <source>
        <dbReference type="EMBL" id="KAF2759186.1"/>
    </source>
</evidence>
<comment type="subcellular location">
    <subcellularLocation>
        <location evidence="2 10">Membrane</location>
        <topology evidence="2 10">Multi-pass membrane protein</topology>
    </subcellularLocation>
</comment>
<dbReference type="Pfam" id="PF01694">
    <property type="entry name" value="Rhomboid"/>
    <property type="match status" value="1"/>
</dbReference>
<evidence type="ECO:0000256" key="11">
    <source>
        <dbReference type="SAM" id="MobiDB-lite"/>
    </source>
</evidence>
<dbReference type="AlphaFoldDB" id="A0A6A6WBH2"/>
<dbReference type="PANTHER" id="PTHR22936">
    <property type="entry name" value="RHOMBOID-RELATED"/>
    <property type="match status" value="1"/>
</dbReference>
<name>A0A6A6WBH2_9PEZI</name>
<dbReference type="GO" id="GO:0004252">
    <property type="term" value="F:serine-type endopeptidase activity"/>
    <property type="evidence" value="ECO:0007669"/>
    <property type="project" value="InterPro"/>
</dbReference>
<organism evidence="13 14">
    <name type="scientific">Pseudovirgaria hyperparasitica</name>
    <dbReference type="NCBI Taxonomy" id="470096"/>
    <lineage>
        <taxon>Eukaryota</taxon>
        <taxon>Fungi</taxon>
        <taxon>Dikarya</taxon>
        <taxon>Ascomycota</taxon>
        <taxon>Pezizomycotina</taxon>
        <taxon>Dothideomycetes</taxon>
        <taxon>Dothideomycetes incertae sedis</taxon>
        <taxon>Acrospermales</taxon>
        <taxon>Acrospermaceae</taxon>
        <taxon>Pseudovirgaria</taxon>
    </lineage>
</organism>
<dbReference type="GO" id="GO:0006508">
    <property type="term" value="P:proteolysis"/>
    <property type="evidence" value="ECO:0007669"/>
    <property type="project" value="UniProtKB-KW"/>
</dbReference>
<dbReference type="InterPro" id="IPR002610">
    <property type="entry name" value="Peptidase_S54_rhomboid-like"/>
</dbReference>
<feature type="domain" description="Peptidase S54 rhomboid" evidence="12">
    <location>
        <begin position="267"/>
        <end position="404"/>
    </location>
</feature>
<evidence type="ECO:0000256" key="7">
    <source>
        <dbReference type="ARBA" id="ARBA00022825"/>
    </source>
</evidence>
<dbReference type="EC" id="3.4.21.105" evidence="10"/>
<feature type="transmembrane region" description="Helical" evidence="10">
    <location>
        <begin position="308"/>
        <end position="328"/>
    </location>
</feature>
<feature type="transmembrane region" description="Helical" evidence="10">
    <location>
        <begin position="334"/>
        <end position="353"/>
    </location>
</feature>
<proteinExistence type="inferred from homology"/>
<evidence type="ECO:0000256" key="5">
    <source>
        <dbReference type="ARBA" id="ARBA00022692"/>
    </source>
</evidence>
<dbReference type="PANTHER" id="PTHR22936:SF69">
    <property type="entry name" value="RHOMBOID-LIKE PROTEIN"/>
    <property type="match status" value="1"/>
</dbReference>
<feature type="compositionally biased region" description="Polar residues" evidence="11">
    <location>
        <begin position="1"/>
        <end position="11"/>
    </location>
</feature>
<comment type="function">
    <text evidence="10">Serine protease involved in intramembrane proteolysis.</text>
</comment>
<gene>
    <name evidence="13" type="ORF">EJ05DRAFT_336286</name>
</gene>
<dbReference type="Proteomes" id="UP000799437">
    <property type="component" value="Unassembled WGS sequence"/>
</dbReference>
<evidence type="ECO:0000256" key="3">
    <source>
        <dbReference type="ARBA" id="ARBA00009045"/>
    </source>
</evidence>
<sequence>MAANDYYNNQPYDDFHHAGPQSSGALGGVGGGRQHDAHDISPVASPFDDRNQAYSHQHPDISHQPSLQTMDSSYHGAAGNPYATPSPYNHSSDPFADQNAIPLHAASSQAPLNPKDGNGVYGVDAEGQSKNRGQRGNNGRYVRKKEGWFTGKITYVCFTLTLVQIGVFIGALIKNAVATGTPIMIKPSFNFMIGPSPWTLINMGSRYTPCMHNLVNVTGRDPPVSWPCPNATSLTGPFCSLSELCGFGGFPTQPPGTAVDDRSQEPNQWWRFIVPIFLHVGIIHIAFNMLLQMTLGRDMEKQVGSIRFALVYFSSGIFGFVLGGNYAAPLLSSVGASGAIFGIIGLVLLDILYTWKDRPSPVKDLLFLMLDIIVMIILGFLPGLDNFSHIGGLLMGIVLGICILHSPNVLRARTGEDEPPYAAVSRNAQDDEPAIKAFVRQPLGFFAGRKPLWWAWWLFRAGALVAVLIGFILLLRNFYVDRNECQWCRKLCIPIKNWCEQGNAPEVQVSNQTKRELLFGMDAEWVGMGWGV</sequence>
<keyword evidence="14" id="KW-1185">Reference proteome</keyword>
<protein>
    <recommendedName>
        <fullName evidence="10">Rhomboid-type serine protease</fullName>
        <ecNumber evidence="10">3.4.21.105</ecNumber>
    </recommendedName>
</protein>
<keyword evidence="6 10" id="KW-0378">Hydrolase</keyword>
<feature type="transmembrane region" description="Helical" evidence="10">
    <location>
        <begin position="365"/>
        <end position="381"/>
    </location>
</feature>
<keyword evidence="8 10" id="KW-1133">Transmembrane helix</keyword>
<dbReference type="InterPro" id="IPR022764">
    <property type="entry name" value="Peptidase_S54_rhomboid_dom"/>
</dbReference>
<feature type="region of interest" description="Disordered" evidence="11">
    <location>
        <begin position="1"/>
        <end position="139"/>
    </location>
</feature>
<keyword evidence="9 10" id="KW-0472">Membrane</keyword>
<comment type="catalytic activity">
    <reaction evidence="1 10">
        <text>Cleaves type-1 transmembrane domains using a catalytic dyad composed of serine and histidine that are contributed by different transmembrane domains.</text>
        <dbReference type="EC" id="3.4.21.105"/>
    </reaction>
</comment>
<evidence type="ECO:0000259" key="12">
    <source>
        <dbReference type="Pfam" id="PF01694"/>
    </source>
</evidence>
<feature type="transmembrane region" description="Helical" evidence="10">
    <location>
        <begin position="457"/>
        <end position="479"/>
    </location>
</feature>
<dbReference type="GeneID" id="54481937"/>
<dbReference type="RefSeq" id="XP_033601637.1">
    <property type="nucleotide sequence ID" value="XM_033740883.1"/>
</dbReference>
<evidence type="ECO:0000256" key="1">
    <source>
        <dbReference type="ARBA" id="ARBA00000156"/>
    </source>
</evidence>
<comment type="similarity">
    <text evidence="3 10">Belongs to the peptidase S54 family.</text>
</comment>
<dbReference type="GO" id="GO:0016020">
    <property type="term" value="C:membrane"/>
    <property type="evidence" value="ECO:0007669"/>
    <property type="project" value="UniProtKB-SubCell"/>
</dbReference>
<accession>A0A6A6WBH2</accession>
<dbReference type="EMBL" id="ML996570">
    <property type="protein sequence ID" value="KAF2759186.1"/>
    <property type="molecule type" value="Genomic_DNA"/>
</dbReference>
<comment type="caution">
    <text evidence="10">Lacks conserved residue(s) required for the propagation of feature annotation.</text>
</comment>
<feature type="compositionally biased region" description="Polar residues" evidence="11">
    <location>
        <begin position="128"/>
        <end position="137"/>
    </location>
</feature>